<name>G5GJV3_9FIRM</name>
<dbReference type="AlphaFoldDB" id="G5GJV3"/>
<sequence>MGENFYTNILYGDVANPDDDSLSDKKIIEKDSRKNFVFTWILLRNRENIYE</sequence>
<reference evidence="1 2" key="1">
    <citation type="submission" date="2011-08" db="EMBL/GenBank/DDBJ databases">
        <title>The Genome Sequence of Johnsonella ignava ATCC 51276.</title>
        <authorList>
            <consortium name="The Broad Institute Genome Sequencing Platform"/>
            <person name="Earl A."/>
            <person name="Ward D."/>
            <person name="Feldgarden M."/>
            <person name="Gevers D."/>
            <person name="Izard J."/>
            <person name="Blanton J.M."/>
            <person name="Baranova O.V."/>
            <person name="Dewhirst F.E."/>
            <person name="Young S.K."/>
            <person name="Zeng Q."/>
            <person name="Gargeya S."/>
            <person name="Fitzgerald M."/>
            <person name="Haas B."/>
            <person name="Abouelleil A."/>
            <person name="Alvarado L."/>
            <person name="Arachchi H.M."/>
            <person name="Berlin A."/>
            <person name="Brown A."/>
            <person name="Chapman S.B."/>
            <person name="Chen Z."/>
            <person name="Dunbar C."/>
            <person name="Freedman E."/>
            <person name="Gearin G."/>
            <person name="Gellesch M."/>
            <person name="Goldberg J."/>
            <person name="Griggs A."/>
            <person name="Gujja S."/>
            <person name="Heiman D."/>
            <person name="Howarth C."/>
            <person name="Larson L."/>
            <person name="Lui A."/>
            <person name="MacDonald P.J.P."/>
            <person name="Montmayeur A."/>
            <person name="Murphy C."/>
            <person name="Neiman D."/>
            <person name="Pearson M."/>
            <person name="Priest M."/>
            <person name="Roberts A."/>
            <person name="Saif S."/>
            <person name="Shea T."/>
            <person name="Shenoy N."/>
            <person name="Sisk P."/>
            <person name="Stolte C."/>
            <person name="Sykes S."/>
            <person name="Wortman J."/>
            <person name="Nusbaum C."/>
            <person name="Birren B."/>
        </authorList>
    </citation>
    <scope>NUCLEOTIDE SEQUENCE [LARGE SCALE GENOMIC DNA]</scope>
    <source>
        <strain evidence="1 2">ATCC 51276</strain>
    </source>
</reference>
<accession>G5GJV3</accession>
<evidence type="ECO:0000313" key="2">
    <source>
        <dbReference type="Proteomes" id="UP000003011"/>
    </source>
</evidence>
<organism evidence="1 2">
    <name type="scientific">Johnsonella ignava ATCC 51276</name>
    <dbReference type="NCBI Taxonomy" id="679200"/>
    <lineage>
        <taxon>Bacteria</taxon>
        <taxon>Bacillati</taxon>
        <taxon>Bacillota</taxon>
        <taxon>Clostridia</taxon>
        <taxon>Lachnospirales</taxon>
        <taxon>Lachnospiraceae</taxon>
        <taxon>Johnsonella</taxon>
    </lineage>
</organism>
<dbReference type="EMBL" id="ACZL01000031">
    <property type="protein sequence ID" value="EHI54996.1"/>
    <property type="molecule type" value="Genomic_DNA"/>
</dbReference>
<dbReference type="HOGENOM" id="CLU_3099744_0_0_9"/>
<dbReference type="STRING" id="679200.HMPREF9333_01843"/>
<gene>
    <name evidence="1" type="ORF">HMPREF9333_01843</name>
</gene>
<dbReference type="Proteomes" id="UP000003011">
    <property type="component" value="Unassembled WGS sequence"/>
</dbReference>
<evidence type="ECO:0000313" key="1">
    <source>
        <dbReference type="EMBL" id="EHI54996.1"/>
    </source>
</evidence>
<proteinExistence type="predicted"/>
<keyword evidence="2" id="KW-1185">Reference proteome</keyword>
<protein>
    <submittedName>
        <fullName evidence="1">Uncharacterized protein</fullName>
    </submittedName>
</protein>
<comment type="caution">
    <text evidence="1">The sequence shown here is derived from an EMBL/GenBank/DDBJ whole genome shotgun (WGS) entry which is preliminary data.</text>
</comment>